<name>A0ABM1E561_PRICU</name>
<comment type="subcellular location">
    <subcellularLocation>
        <location evidence="1">Membrane</location>
        <topology evidence="1">Single-pass membrane protein</topology>
    </subcellularLocation>
</comment>
<feature type="transmembrane region" description="Helical" evidence="6">
    <location>
        <begin position="52"/>
        <end position="72"/>
    </location>
</feature>
<organism evidence="7 8">
    <name type="scientific">Priapulus caudatus</name>
    <name type="common">Priapulid worm</name>
    <dbReference type="NCBI Taxonomy" id="37621"/>
    <lineage>
        <taxon>Eukaryota</taxon>
        <taxon>Metazoa</taxon>
        <taxon>Ecdysozoa</taxon>
        <taxon>Scalidophora</taxon>
        <taxon>Priapulida</taxon>
        <taxon>Priapulimorpha</taxon>
        <taxon>Priapulimorphida</taxon>
        <taxon>Priapulidae</taxon>
        <taxon>Priapulus</taxon>
    </lineage>
</organism>
<dbReference type="PANTHER" id="PTHR28622:SF1">
    <property type="entry name" value="SMALL INTEGRAL MEMBRANE PROTEIN 7"/>
    <property type="match status" value="1"/>
</dbReference>
<keyword evidence="5 6" id="KW-0472">Membrane</keyword>
<gene>
    <name evidence="8" type="primary">LOC106808925</name>
</gene>
<proteinExistence type="inferred from homology"/>
<dbReference type="InterPro" id="IPR037659">
    <property type="entry name" value="SMIM7"/>
</dbReference>
<evidence type="ECO:0000256" key="1">
    <source>
        <dbReference type="ARBA" id="ARBA00004167"/>
    </source>
</evidence>
<evidence type="ECO:0000256" key="2">
    <source>
        <dbReference type="ARBA" id="ARBA00008578"/>
    </source>
</evidence>
<reference evidence="8" key="1">
    <citation type="submission" date="2025-08" db="UniProtKB">
        <authorList>
            <consortium name="RefSeq"/>
        </authorList>
    </citation>
    <scope>IDENTIFICATION</scope>
</reference>
<evidence type="ECO:0000313" key="7">
    <source>
        <dbReference type="Proteomes" id="UP000695022"/>
    </source>
</evidence>
<dbReference type="PANTHER" id="PTHR28622">
    <property type="entry name" value="SMALL INTEGRAL MEMBRANE PROTEIN 7"/>
    <property type="match status" value="1"/>
</dbReference>
<keyword evidence="7" id="KW-1185">Reference proteome</keyword>
<comment type="similarity">
    <text evidence="2">Belongs to the SMIM7 family.</text>
</comment>
<evidence type="ECO:0000256" key="3">
    <source>
        <dbReference type="ARBA" id="ARBA00022692"/>
    </source>
</evidence>
<protein>
    <submittedName>
        <fullName evidence="8">Small integral membrane protein 7-like</fullName>
    </submittedName>
</protein>
<sequence length="74" mass="8402">MISNIVIAGTLLVNACAVINLKLTKPEDEGFGIVREPTAGDKIREFLLSLRYFRTFIALWNIFILFCMIIIFGH</sequence>
<evidence type="ECO:0000256" key="4">
    <source>
        <dbReference type="ARBA" id="ARBA00022989"/>
    </source>
</evidence>
<keyword evidence="3 6" id="KW-0812">Transmembrane</keyword>
<dbReference type="Proteomes" id="UP000695022">
    <property type="component" value="Unplaced"/>
</dbReference>
<keyword evidence="4 6" id="KW-1133">Transmembrane helix</keyword>
<evidence type="ECO:0000313" key="8">
    <source>
        <dbReference type="RefSeq" id="XP_014667332.1"/>
    </source>
</evidence>
<evidence type="ECO:0000256" key="5">
    <source>
        <dbReference type="ARBA" id="ARBA00023136"/>
    </source>
</evidence>
<dbReference type="RefSeq" id="XP_014667332.1">
    <property type="nucleotide sequence ID" value="XM_014811846.1"/>
</dbReference>
<evidence type="ECO:0000256" key="6">
    <source>
        <dbReference type="SAM" id="Phobius"/>
    </source>
</evidence>
<dbReference type="GeneID" id="106808925"/>
<accession>A0ABM1E561</accession>